<accession>A0AAR2L023</accession>
<feature type="domain" description="BZIP" evidence="8">
    <location>
        <begin position="500"/>
        <end position="563"/>
    </location>
</feature>
<keyword evidence="2" id="KW-0805">Transcription regulation</keyword>
<dbReference type="InterPro" id="IPR047167">
    <property type="entry name" value="NFE2-like"/>
</dbReference>
<dbReference type="InterPro" id="IPR008917">
    <property type="entry name" value="TF_DNA-bd_sf"/>
</dbReference>
<dbReference type="Pfam" id="PF03131">
    <property type="entry name" value="bZIP_Maf"/>
    <property type="match status" value="1"/>
</dbReference>
<dbReference type="SUPFAM" id="SSF47454">
    <property type="entry name" value="A DNA-binding domain in eukaryotic transcription factors"/>
    <property type="match status" value="1"/>
</dbReference>
<dbReference type="InterPro" id="IPR004827">
    <property type="entry name" value="bZIP"/>
</dbReference>
<evidence type="ECO:0000259" key="8">
    <source>
        <dbReference type="PROSITE" id="PS50217"/>
    </source>
</evidence>
<reference evidence="9" key="3">
    <citation type="submission" date="2025-09" db="UniProtKB">
        <authorList>
            <consortium name="Ensembl"/>
        </authorList>
    </citation>
    <scope>IDENTIFICATION</scope>
</reference>
<dbReference type="GO" id="GO:0005634">
    <property type="term" value="C:nucleus"/>
    <property type="evidence" value="ECO:0007669"/>
    <property type="project" value="TreeGrafter"/>
</dbReference>
<dbReference type="GO" id="GO:0000981">
    <property type="term" value="F:DNA-binding transcription factor activity, RNA polymerase II-specific"/>
    <property type="evidence" value="ECO:0007669"/>
    <property type="project" value="TreeGrafter"/>
</dbReference>
<dbReference type="GeneID" id="108425285"/>
<organism evidence="9 10">
    <name type="scientific">Pygocentrus nattereri</name>
    <name type="common">Red-bellied piranha</name>
    <dbReference type="NCBI Taxonomy" id="42514"/>
    <lineage>
        <taxon>Eukaryota</taxon>
        <taxon>Metazoa</taxon>
        <taxon>Chordata</taxon>
        <taxon>Craniata</taxon>
        <taxon>Vertebrata</taxon>
        <taxon>Euteleostomi</taxon>
        <taxon>Actinopterygii</taxon>
        <taxon>Neopterygii</taxon>
        <taxon>Teleostei</taxon>
        <taxon>Ostariophysi</taxon>
        <taxon>Characiformes</taxon>
        <taxon>Characoidei</taxon>
        <taxon>Pygocentrus</taxon>
    </lineage>
</organism>
<keyword evidence="6" id="KW-0539">Nucleus</keyword>
<dbReference type="PANTHER" id="PTHR24411">
    <property type="entry name" value="NUCLEAR FACTOR ERYTHROID 2-RELATED FACTOR"/>
    <property type="match status" value="1"/>
</dbReference>
<dbReference type="PROSITE" id="PS00036">
    <property type="entry name" value="BZIP_BASIC"/>
    <property type="match status" value="1"/>
</dbReference>
<reference evidence="9" key="2">
    <citation type="submission" date="2025-08" db="UniProtKB">
        <authorList>
            <consortium name="Ensembl"/>
        </authorList>
    </citation>
    <scope>IDENTIFICATION</scope>
</reference>
<keyword evidence="5" id="KW-0804">Transcription</keyword>
<feature type="compositionally biased region" description="Acidic residues" evidence="7">
    <location>
        <begin position="149"/>
        <end position="162"/>
    </location>
</feature>
<evidence type="ECO:0000256" key="4">
    <source>
        <dbReference type="ARBA" id="ARBA00023159"/>
    </source>
</evidence>
<comment type="similarity">
    <text evidence="1">Belongs to the bZIP family. CNC subfamily.</text>
</comment>
<dbReference type="SMART" id="SM00338">
    <property type="entry name" value="BRLZ"/>
    <property type="match status" value="1"/>
</dbReference>
<sequence length="620" mass="68004">MQYMKKYFTEGLIQFTILLSLIGVRVDVDSYLNGYSPLIIETDGGPSSAFIQTPLHHYRDTADGYQVHPKCPEFDYHLVSRRLLNEVRALGSPARFPTRLSAWLVHLVPGGQERDEPQENSGNQDAGELDGQNSSGDEADDNNAGACQAEEEAVKDEDEELSLDPLSQLTHSSTLEQEGLFSSSILPPPLSGLEIHPQWQDLLSDFDAFDSLIPQHISNLDVDIPNPISYNASLQDAMVTSGGDYRPDPQGGGLQATSHQRASFFRLESTNLSHSDTPPGAAGALPLPLFSLSGNSSHNETSHSRVGGYLDEAVFEQINLLGLEGLGSMDSQLLNRMEGSINSPWLEDFDSDSGLSLESSYRSPASTSASSSSDSFCEDEGGATGYSSEVESLSTKGGACASACYDWTPLDLSENIWHDHTYSLQMPEDHTPHSWAPPVKGIKQEMLSEDECEPEELSRDGRRLQALGLPFSAPQIVNMPVEDFLELLEGRGLSMSEITLLRDVRRRGKNKLAAQNCRKRKLDAILGLQEEVDALAAQRNALLRERSRTAKALSAAAESFEAFSQDVLRQLRDEYGQPLNPEQYTIHCGANGRIAVRPRTHARTTTTGGKTVKRKKDKKP</sequence>
<evidence type="ECO:0000256" key="6">
    <source>
        <dbReference type="ARBA" id="ARBA00023242"/>
    </source>
</evidence>
<feature type="region of interest" description="Disordered" evidence="7">
    <location>
        <begin position="601"/>
        <end position="620"/>
    </location>
</feature>
<evidence type="ECO:0000256" key="3">
    <source>
        <dbReference type="ARBA" id="ARBA00023125"/>
    </source>
</evidence>
<dbReference type="GeneTree" id="ENSGT00950000182892"/>
<dbReference type="Proteomes" id="UP001501920">
    <property type="component" value="Chromosome 27"/>
</dbReference>
<dbReference type="GO" id="GO:0000978">
    <property type="term" value="F:RNA polymerase II cis-regulatory region sequence-specific DNA binding"/>
    <property type="evidence" value="ECO:0007669"/>
    <property type="project" value="InterPro"/>
</dbReference>
<evidence type="ECO:0000256" key="5">
    <source>
        <dbReference type="ARBA" id="ARBA00023163"/>
    </source>
</evidence>
<evidence type="ECO:0000256" key="7">
    <source>
        <dbReference type="SAM" id="MobiDB-lite"/>
    </source>
</evidence>
<evidence type="ECO:0000256" key="2">
    <source>
        <dbReference type="ARBA" id="ARBA00023015"/>
    </source>
</evidence>
<dbReference type="PROSITE" id="PS50217">
    <property type="entry name" value="BZIP"/>
    <property type="match status" value="1"/>
</dbReference>
<dbReference type="Ensembl" id="ENSPNAT00000083949.1">
    <property type="protein sequence ID" value="ENSPNAP00000069953.1"/>
    <property type="gene ID" value="ENSPNAG00000030444.1"/>
</dbReference>
<keyword evidence="4" id="KW-0010">Activator</keyword>
<gene>
    <name evidence="9" type="primary">NFE2L3</name>
</gene>
<feature type="region of interest" description="Disordered" evidence="7">
    <location>
        <begin position="112"/>
        <end position="162"/>
    </location>
</feature>
<dbReference type="AlphaFoldDB" id="A0AAR2L023"/>
<dbReference type="RefSeq" id="XP_017549349.1">
    <property type="nucleotide sequence ID" value="XM_017693860.2"/>
</dbReference>
<feature type="compositionally biased region" description="Basic residues" evidence="7">
    <location>
        <begin position="611"/>
        <end position="620"/>
    </location>
</feature>
<dbReference type="CDD" id="cd14720">
    <property type="entry name" value="bZIP_NFE2-like"/>
    <property type="match status" value="1"/>
</dbReference>
<dbReference type="PANTHER" id="PTHR24411:SF8">
    <property type="entry name" value="NUCLEAR FACTOR ERYTHROID 2-RELATED FACTOR 3"/>
    <property type="match status" value="1"/>
</dbReference>
<keyword evidence="3" id="KW-0238">DNA-binding</keyword>
<protein>
    <recommendedName>
        <fullName evidence="8">BZIP domain-containing protein</fullName>
    </recommendedName>
</protein>
<reference evidence="9 10" key="1">
    <citation type="submission" date="2020-10" db="EMBL/GenBank/DDBJ databases">
        <title>Pygocentrus nattereri (red-bellied piranha) genome, fPygNat1, primary haplotype.</title>
        <authorList>
            <person name="Myers G."/>
            <person name="Meyer A."/>
            <person name="Karagic N."/>
            <person name="Pippel M."/>
            <person name="Winkler S."/>
            <person name="Tracey A."/>
            <person name="Wood J."/>
            <person name="Formenti G."/>
            <person name="Howe K."/>
            <person name="Fedrigo O."/>
            <person name="Jarvis E.D."/>
        </authorList>
    </citation>
    <scope>NUCLEOTIDE SEQUENCE [LARGE SCALE GENOMIC DNA]</scope>
</reference>
<feature type="region of interest" description="Disordered" evidence="7">
    <location>
        <begin position="356"/>
        <end position="388"/>
    </location>
</feature>
<evidence type="ECO:0000313" key="9">
    <source>
        <dbReference type="Ensembl" id="ENSPNAP00000069953.1"/>
    </source>
</evidence>
<evidence type="ECO:0000313" key="10">
    <source>
        <dbReference type="Proteomes" id="UP001501920"/>
    </source>
</evidence>
<dbReference type="InterPro" id="IPR004826">
    <property type="entry name" value="bZIP_Maf"/>
</dbReference>
<dbReference type="CTD" id="9603"/>
<keyword evidence="10" id="KW-1185">Reference proteome</keyword>
<feature type="compositionally biased region" description="Low complexity" evidence="7">
    <location>
        <begin position="359"/>
        <end position="375"/>
    </location>
</feature>
<name>A0AAR2L023_PYGNA</name>
<evidence type="ECO:0000256" key="1">
    <source>
        <dbReference type="ARBA" id="ARBA00008157"/>
    </source>
</evidence>
<dbReference type="Gene3D" id="1.10.880.10">
    <property type="entry name" value="Transcription factor, Skn-1-like, DNA-binding domain"/>
    <property type="match status" value="1"/>
</dbReference>
<proteinExistence type="inferred from homology"/>